<dbReference type="AlphaFoldDB" id="A0A9W8AE04"/>
<comment type="subunit">
    <text evidence="6">Component of the ribosomal small subunit (SSU) processome.</text>
</comment>
<evidence type="ECO:0000313" key="9">
    <source>
        <dbReference type="Proteomes" id="UP001150569"/>
    </source>
</evidence>
<comment type="similarity">
    <text evidence="3 6">Belongs to the UTP11 family.</text>
</comment>
<dbReference type="OrthoDB" id="29058at2759"/>
<reference evidence="8" key="1">
    <citation type="submission" date="2022-07" db="EMBL/GenBank/DDBJ databases">
        <title>Phylogenomic reconstructions and comparative analyses of Kickxellomycotina fungi.</title>
        <authorList>
            <person name="Reynolds N.K."/>
            <person name="Stajich J.E."/>
            <person name="Barry K."/>
            <person name="Grigoriev I.V."/>
            <person name="Crous P."/>
            <person name="Smith M.E."/>
        </authorList>
    </citation>
    <scope>NUCLEOTIDE SEQUENCE</scope>
    <source>
        <strain evidence="8">RSA 861</strain>
    </source>
</reference>
<comment type="function">
    <text evidence="1 6">Involved in nucleolar processing of pre-18S ribosomal RNA.</text>
</comment>
<dbReference type="GO" id="GO:0006364">
    <property type="term" value="P:rRNA processing"/>
    <property type="evidence" value="ECO:0007669"/>
    <property type="project" value="UniProtKB-UniRule"/>
</dbReference>
<feature type="region of interest" description="Disordered" evidence="7">
    <location>
        <begin position="1"/>
        <end position="24"/>
    </location>
</feature>
<comment type="subcellular location">
    <subcellularLocation>
        <location evidence="2 6">Nucleus</location>
        <location evidence="2 6">Nucleolus</location>
    </subcellularLocation>
</comment>
<evidence type="ECO:0000256" key="1">
    <source>
        <dbReference type="ARBA" id="ARBA00004099"/>
    </source>
</evidence>
<evidence type="ECO:0000313" key="8">
    <source>
        <dbReference type="EMBL" id="KAJ1924073.1"/>
    </source>
</evidence>
<keyword evidence="4 6" id="KW-0698">rRNA processing</keyword>
<dbReference type="EMBL" id="JANBPT010000294">
    <property type="protein sequence ID" value="KAJ1924073.1"/>
    <property type="molecule type" value="Genomic_DNA"/>
</dbReference>
<keyword evidence="5 6" id="KW-0539">Nucleus</keyword>
<feature type="compositionally biased region" description="Basic and acidic residues" evidence="7">
    <location>
        <begin position="12"/>
        <end position="24"/>
    </location>
</feature>
<feature type="region of interest" description="Disordered" evidence="7">
    <location>
        <begin position="126"/>
        <end position="151"/>
    </location>
</feature>
<evidence type="ECO:0000256" key="7">
    <source>
        <dbReference type="SAM" id="MobiDB-lite"/>
    </source>
</evidence>
<dbReference type="PANTHER" id="PTHR12838">
    <property type="entry name" value="U3 SMALL NUCLEOLAR RNA-ASSOCIATED PROTEIN 11"/>
    <property type="match status" value="1"/>
</dbReference>
<dbReference type="PANTHER" id="PTHR12838:SF0">
    <property type="entry name" value="U3 SMALL NUCLEOLAR RNA-ASSOCIATED PROTEIN 11-RELATED"/>
    <property type="match status" value="1"/>
</dbReference>
<gene>
    <name evidence="8" type="ORF">IWQ60_005456</name>
</gene>
<evidence type="ECO:0000256" key="3">
    <source>
        <dbReference type="ARBA" id="ARBA00008105"/>
    </source>
</evidence>
<evidence type="ECO:0000256" key="5">
    <source>
        <dbReference type="ARBA" id="ARBA00023242"/>
    </source>
</evidence>
<evidence type="ECO:0000256" key="2">
    <source>
        <dbReference type="ARBA" id="ARBA00004604"/>
    </source>
</evidence>
<name>A0A9W8AE04_9FUNG</name>
<dbReference type="Pfam" id="PF03998">
    <property type="entry name" value="Utp11"/>
    <property type="match status" value="1"/>
</dbReference>
<accession>A0A9W8AE04</accession>
<keyword evidence="9" id="KW-1185">Reference proteome</keyword>
<evidence type="ECO:0000256" key="4">
    <source>
        <dbReference type="ARBA" id="ARBA00022552"/>
    </source>
</evidence>
<evidence type="ECO:0000256" key="6">
    <source>
        <dbReference type="PIRNR" id="PIRNR015952"/>
    </source>
</evidence>
<sequence>MSSIRNAISRPAYRERAQPVSREELGHLEKRKDYLIRAQKTKQEKKRIKFLAEKARLRNPDEFHPSMVSVKGKSGEALLMDNKANREEYNSLVESQDLRYIRACIQTERKKIDRLQSAIDLLNTGLGDTAQEDDSEEEEEPQVKPKAKTNHTVFVDTAEDLQRFNPATHFQTPENLLKRKYNRPRVSQLASYEVPELDPKVRQENERRRFRMLKELDSRLDRERIMALAEKQLMANSLKKDKGEKKVVGKDKDGIPIYKFKAERKR</sequence>
<proteinExistence type="inferred from homology"/>
<dbReference type="InterPro" id="IPR007144">
    <property type="entry name" value="SSU_processome_Utp11"/>
</dbReference>
<dbReference type="PIRSF" id="PIRSF015952">
    <property type="entry name" value="U3snoRNP11"/>
    <property type="match status" value="1"/>
</dbReference>
<organism evidence="8 9">
    <name type="scientific">Tieghemiomyces parasiticus</name>
    <dbReference type="NCBI Taxonomy" id="78921"/>
    <lineage>
        <taxon>Eukaryota</taxon>
        <taxon>Fungi</taxon>
        <taxon>Fungi incertae sedis</taxon>
        <taxon>Zoopagomycota</taxon>
        <taxon>Kickxellomycotina</taxon>
        <taxon>Dimargaritomycetes</taxon>
        <taxon>Dimargaritales</taxon>
        <taxon>Dimargaritaceae</taxon>
        <taxon>Tieghemiomyces</taxon>
    </lineage>
</organism>
<comment type="caution">
    <text evidence="8">The sequence shown here is derived from an EMBL/GenBank/DDBJ whole genome shotgun (WGS) entry which is preliminary data.</text>
</comment>
<feature type="compositionally biased region" description="Acidic residues" evidence="7">
    <location>
        <begin position="130"/>
        <end position="140"/>
    </location>
</feature>
<dbReference type="Proteomes" id="UP001150569">
    <property type="component" value="Unassembled WGS sequence"/>
</dbReference>
<protein>
    <recommendedName>
        <fullName evidence="6">U3 small nucleolar RNA-associated protein 11</fullName>
        <shortName evidence="6">U3 snoRNA-associated protein 11</shortName>
    </recommendedName>
</protein>
<dbReference type="GO" id="GO:0032040">
    <property type="term" value="C:small-subunit processome"/>
    <property type="evidence" value="ECO:0007669"/>
    <property type="project" value="UniProtKB-UniRule"/>
</dbReference>